<feature type="compositionally biased region" description="Basic and acidic residues" evidence="1">
    <location>
        <begin position="140"/>
        <end position="154"/>
    </location>
</feature>
<reference evidence="3 4" key="1">
    <citation type="submission" date="2022-10" db="EMBL/GenBank/DDBJ databases">
        <title>Roseococcus glaciei nov., sp. nov., isolated from glacier.</title>
        <authorList>
            <person name="Liu Q."/>
            <person name="Xin Y.-H."/>
        </authorList>
    </citation>
    <scope>NUCLEOTIDE SEQUENCE [LARGE SCALE GENOMIC DNA]</scope>
    <source>
        <strain evidence="3 4">MDT2-1-1</strain>
    </source>
</reference>
<evidence type="ECO:0000256" key="2">
    <source>
        <dbReference type="SAM" id="SignalP"/>
    </source>
</evidence>
<dbReference type="Proteomes" id="UP001526430">
    <property type="component" value="Unassembled WGS sequence"/>
</dbReference>
<evidence type="ECO:0008006" key="5">
    <source>
        <dbReference type="Google" id="ProtNLM"/>
    </source>
</evidence>
<feature type="region of interest" description="Disordered" evidence="1">
    <location>
        <begin position="41"/>
        <end position="68"/>
    </location>
</feature>
<dbReference type="EMBL" id="JAPFQI010000011">
    <property type="protein sequence ID" value="MCW8086823.1"/>
    <property type="molecule type" value="Genomic_DNA"/>
</dbReference>
<feature type="signal peptide" evidence="2">
    <location>
        <begin position="1"/>
        <end position="18"/>
    </location>
</feature>
<feature type="region of interest" description="Disordered" evidence="1">
    <location>
        <begin position="140"/>
        <end position="165"/>
    </location>
</feature>
<feature type="chain" id="PRO_5045603390" description="Lipoprotein" evidence="2">
    <location>
        <begin position="19"/>
        <end position="165"/>
    </location>
</feature>
<dbReference type="RefSeq" id="WP_301590948.1">
    <property type="nucleotide sequence ID" value="NZ_JAPFQI010000011.1"/>
</dbReference>
<protein>
    <recommendedName>
        <fullName evidence="5">Lipoprotein</fullName>
    </recommendedName>
</protein>
<gene>
    <name evidence="3" type="ORF">OF850_14395</name>
</gene>
<accession>A0ABT3NXC4</accession>
<keyword evidence="4" id="KW-1185">Reference proteome</keyword>
<organism evidence="3 4">
    <name type="scientific">Sabulicella glaciei</name>
    <dbReference type="NCBI Taxonomy" id="2984948"/>
    <lineage>
        <taxon>Bacteria</taxon>
        <taxon>Pseudomonadati</taxon>
        <taxon>Pseudomonadota</taxon>
        <taxon>Alphaproteobacteria</taxon>
        <taxon>Acetobacterales</taxon>
        <taxon>Acetobacteraceae</taxon>
        <taxon>Sabulicella</taxon>
    </lineage>
</organism>
<proteinExistence type="predicted"/>
<feature type="compositionally biased region" description="Pro residues" evidence="1">
    <location>
        <begin position="45"/>
        <end position="59"/>
    </location>
</feature>
<comment type="caution">
    <text evidence="3">The sequence shown here is derived from an EMBL/GenBank/DDBJ whole genome shotgun (WGS) entry which is preliminary data.</text>
</comment>
<evidence type="ECO:0000313" key="3">
    <source>
        <dbReference type="EMBL" id="MCW8086823.1"/>
    </source>
</evidence>
<evidence type="ECO:0000256" key="1">
    <source>
        <dbReference type="SAM" id="MobiDB-lite"/>
    </source>
</evidence>
<evidence type="ECO:0000313" key="4">
    <source>
        <dbReference type="Proteomes" id="UP001526430"/>
    </source>
</evidence>
<sequence>MPRRTVSFLLLLPLLACAPDAAREAEVAQAALESHRATLQALGDAPPPSPAAPAAPPRAAPTRRAASQFLGASPDALLEALGEPTLRREEGSASVWLYAAGGCQLDVVLYPGAGGPRVAHVQARAGGLVQRTEAACLRDLQSRRDEARSRRNTEPGRGPPLELGA</sequence>
<name>A0ABT3NXC4_9PROT</name>
<keyword evidence="2" id="KW-0732">Signal</keyword>